<evidence type="ECO:0000313" key="2">
    <source>
        <dbReference type="EMBL" id="OGK42740.1"/>
    </source>
</evidence>
<dbReference type="EMBL" id="MGAF01000004">
    <property type="protein sequence ID" value="OGK42740.1"/>
    <property type="molecule type" value="Genomic_DNA"/>
</dbReference>
<protein>
    <recommendedName>
        <fullName evidence="1">Methyltransferase type 11 domain-containing protein</fullName>
    </recommendedName>
</protein>
<proteinExistence type="predicted"/>
<reference evidence="2 3" key="1">
    <citation type="journal article" date="2016" name="Nat. Commun.">
        <title>Thousands of microbial genomes shed light on interconnected biogeochemical processes in an aquifer system.</title>
        <authorList>
            <person name="Anantharaman K."/>
            <person name="Brown C.T."/>
            <person name="Hug L.A."/>
            <person name="Sharon I."/>
            <person name="Castelle C.J."/>
            <person name="Probst A.J."/>
            <person name="Thomas B.C."/>
            <person name="Singh A."/>
            <person name="Wilkins M.J."/>
            <person name="Karaoz U."/>
            <person name="Brodie E.L."/>
            <person name="Williams K.H."/>
            <person name="Hubbard S.S."/>
            <person name="Banfield J.F."/>
        </authorList>
    </citation>
    <scope>NUCLEOTIDE SEQUENCE [LARGE SCALE GENOMIC DNA]</scope>
</reference>
<comment type="caution">
    <text evidence="2">The sequence shown here is derived from an EMBL/GenBank/DDBJ whole genome shotgun (WGS) entry which is preliminary data.</text>
</comment>
<evidence type="ECO:0000313" key="3">
    <source>
        <dbReference type="Proteomes" id="UP000179270"/>
    </source>
</evidence>
<name>A0A1F7IHA1_9BACT</name>
<dbReference type="Pfam" id="PF08241">
    <property type="entry name" value="Methyltransf_11"/>
    <property type="match status" value="1"/>
</dbReference>
<dbReference type="Proteomes" id="UP000179270">
    <property type="component" value="Unassembled WGS sequence"/>
</dbReference>
<gene>
    <name evidence="2" type="ORF">A3A74_00820</name>
</gene>
<dbReference type="InterPro" id="IPR013216">
    <property type="entry name" value="Methyltransf_11"/>
</dbReference>
<organism evidence="2 3">
    <name type="scientific">Candidatus Roizmanbacteria bacterium RIFCSPLOWO2_01_FULL_35_13</name>
    <dbReference type="NCBI Taxonomy" id="1802055"/>
    <lineage>
        <taxon>Bacteria</taxon>
        <taxon>Candidatus Roizmaniibacteriota</taxon>
    </lineage>
</organism>
<evidence type="ECO:0000259" key="1">
    <source>
        <dbReference type="Pfam" id="PF08241"/>
    </source>
</evidence>
<feature type="domain" description="Methyltransferase type 11" evidence="1">
    <location>
        <begin position="42"/>
        <end position="88"/>
    </location>
</feature>
<accession>A0A1F7IHA1</accession>
<sequence length="126" mass="14663">MKSKNINPKSVVNLDLGYSPTRKSVLWKLIFKLPRKLFPPYAVQGDWDTLPFKSENFDISVLLFSAGLWAETNDLEKIMNEIMRVTKESIFINGAITENIQYMQELAESRGGFRMQKLERGYELKR</sequence>
<dbReference type="STRING" id="1802055.A3A74_00820"/>
<dbReference type="GO" id="GO:0008757">
    <property type="term" value="F:S-adenosylmethionine-dependent methyltransferase activity"/>
    <property type="evidence" value="ECO:0007669"/>
    <property type="project" value="InterPro"/>
</dbReference>
<dbReference type="AlphaFoldDB" id="A0A1F7IHA1"/>